<dbReference type="Proteomes" id="UP001528912">
    <property type="component" value="Unassembled WGS sequence"/>
</dbReference>
<accession>A0ABT6C763</accession>
<keyword evidence="1" id="KW-0812">Transmembrane</keyword>
<dbReference type="EMBL" id="JAROAV010000028">
    <property type="protein sequence ID" value="MDF8264610.1"/>
    <property type="molecule type" value="Genomic_DNA"/>
</dbReference>
<name>A0ABT6C763_9MICO</name>
<proteinExistence type="predicted"/>
<evidence type="ECO:0000313" key="3">
    <source>
        <dbReference type="Proteomes" id="UP001528912"/>
    </source>
</evidence>
<sequence length="83" mass="9045">MGAGIGLIVFGAILAFAVKADAKIFDIQTAGVILMVAGIAIVAINYYGRRLRRTTMTEILDVDEDGREVRRTIREDEGEDTTT</sequence>
<comment type="caution">
    <text evidence="2">The sequence shown here is derived from an EMBL/GenBank/DDBJ whole genome shotgun (WGS) entry which is preliminary data.</text>
</comment>
<keyword evidence="1" id="KW-1133">Transmembrane helix</keyword>
<keyword evidence="3" id="KW-1185">Reference proteome</keyword>
<organism evidence="2 3">
    <name type="scientific">Luteipulveratus flavus</name>
    <dbReference type="NCBI Taxonomy" id="3031728"/>
    <lineage>
        <taxon>Bacteria</taxon>
        <taxon>Bacillati</taxon>
        <taxon>Actinomycetota</taxon>
        <taxon>Actinomycetes</taxon>
        <taxon>Micrococcales</taxon>
        <taxon>Dermacoccaceae</taxon>
        <taxon>Luteipulveratus</taxon>
    </lineage>
</organism>
<feature type="transmembrane region" description="Helical" evidence="1">
    <location>
        <begin position="30"/>
        <end position="48"/>
    </location>
</feature>
<dbReference type="RefSeq" id="WP_275237533.1">
    <property type="nucleotide sequence ID" value="NZ_JARFJC010000017.1"/>
</dbReference>
<evidence type="ECO:0000256" key="1">
    <source>
        <dbReference type="SAM" id="Phobius"/>
    </source>
</evidence>
<keyword evidence="1" id="KW-0472">Membrane</keyword>
<protein>
    <submittedName>
        <fullName evidence="2">Uncharacterized protein</fullName>
    </submittedName>
</protein>
<gene>
    <name evidence="2" type="ORF">P4R38_10180</name>
</gene>
<reference evidence="2 3" key="1">
    <citation type="submission" date="2023-03" db="EMBL/GenBank/DDBJ databases">
        <title>YIM 133296 draft genome.</title>
        <authorList>
            <person name="Xiong L."/>
        </authorList>
    </citation>
    <scope>NUCLEOTIDE SEQUENCE [LARGE SCALE GENOMIC DNA]</scope>
    <source>
        <strain evidence="2 3">YIM 133296</strain>
    </source>
</reference>
<evidence type="ECO:0000313" key="2">
    <source>
        <dbReference type="EMBL" id="MDF8264610.1"/>
    </source>
</evidence>